<dbReference type="GO" id="GO:0005634">
    <property type="term" value="C:nucleus"/>
    <property type="evidence" value="ECO:0007669"/>
    <property type="project" value="UniProtKB-SubCell"/>
</dbReference>
<evidence type="ECO:0000256" key="6">
    <source>
        <dbReference type="ARBA" id="ARBA00023163"/>
    </source>
</evidence>
<evidence type="ECO:0000256" key="3">
    <source>
        <dbReference type="ARBA" id="ARBA00022679"/>
    </source>
</evidence>
<dbReference type="EC" id="2.3.1.48" evidence="2"/>
<keyword evidence="5" id="KW-0805">Transcription regulation</keyword>
<dbReference type="PANTHER" id="PTHR13808">
    <property type="entry name" value="CBP/P300-RELATED"/>
    <property type="match status" value="1"/>
</dbReference>
<evidence type="ECO:0000256" key="8">
    <source>
        <dbReference type="ARBA" id="ARBA00048017"/>
    </source>
</evidence>
<evidence type="ECO:0000256" key="2">
    <source>
        <dbReference type="ARBA" id="ARBA00013184"/>
    </source>
</evidence>
<gene>
    <name evidence="9" type="ORF">L3Y34_019775</name>
</gene>
<comment type="catalytic activity">
    <reaction evidence="8">
        <text>L-lysyl-[protein] + acetyl-CoA = N(6)-acetyl-L-lysyl-[protein] + CoA + H(+)</text>
        <dbReference type="Rhea" id="RHEA:45948"/>
        <dbReference type="Rhea" id="RHEA-COMP:9752"/>
        <dbReference type="Rhea" id="RHEA-COMP:10731"/>
        <dbReference type="ChEBI" id="CHEBI:15378"/>
        <dbReference type="ChEBI" id="CHEBI:29969"/>
        <dbReference type="ChEBI" id="CHEBI:57287"/>
        <dbReference type="ChEBI" id="CHEBI:57288"/>
        <dbReference type="ChEBI" id="CHEBI:61930"/>
        <dbReference type="EC" id="2.3.1.48"/>
    </reaction>
</comment>
<dbReference type="InterPro" id="IPR013178">
    <property type="entry name" value="Histone_AcTrfase_Rtt109/CBP"/>
</dbReference>
<evidence type="ECO:0000256" key="7">
    <source>
        <dbReference type="ARBA" id="ARBA00023242"/>
    </source>
</evidence>
<keyword evidence="3" id="KW-0808">Transferase</keyword>
<proteinExistence type="predicted"/>
<sequence>MGLIKPSSNGRDYCMQCFAVNPRIQKKLYMKKTNQHEKFEKVLKCTGCQKLWHLCCSFHFDRSNSFKCKLCVEKDAPVVLDAQKGGSRLVTTMEEKLNAILRAKLGSKDAERNRISVRSMVSWPKKQSTKSLAPSHYSKAFEKKYGQAICYKTRTIAVFQ</sequence>
<keyword evidence="4" id="KW-0156">Chromatin regulator</keyword>
<evidence type="ECO:0000256" key="4">
    <source>
        <dbReference type="ARBA" id="ARBA00022853"/>
    </source>
</evidence>
<dbReference type="EMBL" id="CP090892">
    <property type="protein sequence ID" value="ULU08788.1"/>
    <property type="molecule type" value="Genomic_DNA"/>
</dbReference>
<evidence type="ECO:0000313" key="9">
    <source>
        <dbReference type="EMBL" id="ULU08788.1"/>
    </source>
</evidence>
<organism evidence="9 10">
    <name type="scientific">Caenorhabditis briggsae</name>
    <dbReference type="NCBI Taxonomy" id="6238"/>
    <lineage>
        <taxon>Eukaryota</taxon>
        <taxon>Metazoa</taxon>
        <taxon>Ecdysozoa</taxon>
        <taxon>Nematoda</taxon>
        <taxon>Chromadorea</taxon>
        <taxon>Rhabditida</taxon>
        <taxon>Rhabditina</taxon>
        <taxon>Rhabditomorpha</taxon>
        <taxon>Rhabditoidea</taxon>
        <taxon>Rhabditidae</taxon>
        <taxon>Peloderinae</taxon>
        <taxon>Caenorhabditis</taxon>
    </lineage>
</organism>
<keyword evidence="6" id="KW-0804">Transcription</keyword>
<evidence type="ECO:0000256" key="5">
    <source>
        <dbReference type="ARBA" id="ARBA00023015"/>
    </source>
</evidence>
<dbReference type="GO" id="GO:0004402">
    <property type="term" value="F:histone acetyltransferase activity"/>
    <property type="evidence" value="ECO:0007669"/>
    <property type="project" value="InterPro"/>
</dbReference>
<reference evidence="9 10" key="1">
    <citation type="submission" date="2022-05" db="EMBL/GenBank/DDBJ databases">
        <title>Chromosome-level reference genomes for two strains of Caenorhabditis briggsae: an improved platform for comparative genomics.</title>
        <authorList>
            <person name="Stevens L."/>
            <person name="Andersen E.C."/>
        </authorList>
    </citation>
    <scope>NUCLEOTIDE SEQUENCE [LARGE SCALE GENOMIC DNA]</scope>
    <source>
        <strain evidence="9">QX1410_ONT</strain>
        <tissue evidence="9">Whole-organism</tissue>
    </source>
</reference>
<evidence type="ECO:0000256" key="1">
    <source>
        <dbReference type="ARBA" id="ARBA00004123"/>
    </source>
</evidence>
<dbReference type="AlphaFoldDB" id="A0AAE9DNM8"/>
<name>A0AAE9DNM8_CAEBR</name>
<keyword evidence="7" id="KW-0539">Nucleus</keyword>
<comment type="subcellular location">
    <subcellularLocation>
        <location evidence="1">Nucleus</location>
    </subcellularLocation>
</comment>
<accession>A0AAE9DNM8</accession>
<protein>
    <recommendedName>
        <fullName evidence="2">histone acetyltransferase</fullName>
        <ecNumber evidence="2">2.3.1.48</ecNumber>
    </recommendedName>
</protein>
<dbReference type="Proteomes" id="UP000827892">
    <property type="component" value="Chromosome II"/>
</dbReference>
<dbReference type="PANTHER" id="PTHR13808:SF1">
    <property type="entry name" value="HISTONE ACETYLTRANSFERASE"/>
    <property type="match status" value="1"/>
</dbReference>
<evidence type="ECO:0000313" key="10">
    <source>
        <dbReference type="Proteomes" id="UP000827892"/>
    </source>
</evidence>
<dbReference type="GO" id="GO:0006355">
    <property type="term" value="P:regulation of DNA-templated transcription"/>
    <property type="evidence" value="ECO:0007669"/>
    <property type="project" value="InterPro"/>
</dbReference>